<keyword evidence="1" id="KW-1133">Transmembrane helix</keyword>
<dbReference type="AlphaFoldDB" id="A0A5N6EQ67"/>
<proteinExistence type="predicted"/>
<reference evidence="2 3" key="1">
    <citation type="submission" date="2019-04" db="EMBL/GenBank/DDBJ databases">
        <title>Fungal friends and foes A comparative genomics study of 23 Aspergillus species from section Flavi.</title>
        <authorList>
            <consortium name="DOE Joint Genome Institute"/>
            <person name="Kjaerbolling I."/>
            <person name="Vesth T.C."/>
            <person name="Frisvad J.C."/>
            <person name="Nybo J.L."/>
            <person name="Theobald S."/>
            <person name="Kildgaard S."/>
            <person name="Petersen T.I."/>
            <person name="Kuo A."/>
            <person name="Sato A."/>
            <person name="Lyhne E.K."/>
            <person name="Kogle M.E."/>
            <person name="Wiebenga A."/>
            <person name="Kun R.S."/>
            <person name="Lubbers R.J."/>
            <person name="Makela M.R."/>
            <person name="Barry K."/>
            <person name="Chovatia M."/>
            <person name="Clum A."/>
            <person name="Daum C."/>
            <person name="Haridas S."/>
            <person name="He G."/>
            <person name="LaButti K."/>
            <person name="Lipzen A."/>
            <person name="Mondo S."/>
            <person name="Pangilinan J."/>
            <person name="Riley R."/>
            <person name="Salamov A."/>
            <person name="Simmons B.A."/>
            <person name="Magnuson J.K."/>
            <person name="Henrissat B."/>
            <person name="Mortensen U.H."/>
            <person name="Larsen T.O."/>
            <person name="De vries R.P."/>
            <person name="Grigoriev I.V."/>
            <person name="Machida M."/>
            <person name="Baker S.E."/>
            <person name="Andersen M.R."/>
        </authorList>
    </citation>
    <scope>NUCLEOTIDE SEQUENCE [LARGE SCALE GENOMIC DNA]</scope>
    <source>
        <strain evidence="2 3">CBS 126849</strain>
    </source>
</reference>
<evidence type="ECO:0000313" key="2">
    <source>
        <dbReference type="EMBL" id="KAB8219746.1"/>
    </source>
</evidence>
<organism evidence="2 3">
    <name type="scientific">Aspergillus novoparasiticus</name>
    <dbReference type="NCBI Taxonomy" id="986946"/>
    <lineage>
        <taxon>Eukaryota</taxon>
        <taxon>Fungi</taxon>
        <taxon>Dikarya</taxon>
        <taxon>Ascomycota</taxon>
        <taxon>Pezizomycotina</taxon>
        <taxon>Eurotiomycetes</taxon>
        <taxon>Eurotiomycetidae</taxon>
        <taxon>Eurotiales</taxon>
        <taxon>Aspergillaceae</taxon>
        <taxon>Aspergillus</taxon>
        <taxon>Aspergillus subgen. Circumdati</taxon>
    </lineage>
</organism>
<keyword evidence="1" id="KW-0812">Transmembrane</keyword>
<gene>
    <name evidence="2" type="ORF">BDV33DRAFT_173151</name>
</gene>
<name>A0A5N6EQ67_9EURO</name>
<keyword evidence="1" id="KW-0472">Membrane</keyword>
<keyword evidence="3" id="KW-1185">Reference proteome</keyword>
<dbReference type="EMBL" id="ML733435">
    <property type="protein sequence ID" value="KAB8219746.1"/>
    <property type="molecule type" value="Genomic_DNA"/>
</dbReference>
<evidence type="ECO:0000313" key="3">
    <source>
        <dbReference type="Proteomes" id="UP000326799"/>
    </source>
</evidence>
<accession>A0A5N6EQ67</accession>
<feature type="transmembrane region" description="Helical" evidence="1">
    <location>
        <begin position="20"/>
        <end position="38"/>
    </location>
</feature>
<evidence type="ECO:0000256" key="1">
    <source>
        <dbReference type="SAM" id="Phobius"/>
    </source>
</evidence>
<dbReference type="Proteomes" id="UP000326799">
    <property type="component" value="Unassembled WGS sequence"/>
</dbReference>
<protein>
    <submittedName>
        <fullName evidence="2">Uncharacterized protein</fullName>
    </submittedName>
</protein>
<sequence>MTRSYIILLPMTRKRADVSVLPLLNGAFGIFLFPHFHYRRRRVQGMFMNMMGGRMWYPFPKTDKKEKGRKRLRRHVRVMICNM</sequence>